<reference evidence="1" key="1">
    <citation type="journal article" date="2014" name="Front. Microbiol.">
        <title>High frequency of phylogenetically diverse reductive dehalogenase-homologous genes in deep subseafloor sedimentary metagenomes.</title>
        <authorList>
            <person name="Kawai M."/>
            <person name="Futagami T."/>
            <person name="Toyoda A."/>
            <person name="Takaki Y."/>
            <person name="Nishi S."/>
            <person name="Hori S."/>
            <person name="Arai W."/>
            <person name="Tsubouchi T."/>
            <person name="Morono Y."/>
            <person name="Uchiyama I."/>
            <person name="Ito T."/>
            <person name="Fujiyama A."/>
            <person name="Inagaki F."/>
            <person name="Takami H."/>
        </authorList>
    </citation>
    <scope>NUCLEOTIDE SEQUENCE</scope>
    <source>
        <strain evidence="1">Expedition CK06-06</strain>
    </source>
</reference>
<organism evidence="1">
    <name type="scientific">marine sediment metagenome</name>
    <dbReference type="NCBI Taxonomy" id="412755"/>
    <lineage>
        <taxon>unclassified sequences</taxon>
        <taxon>metagenomes</taxon>
        <taxon>ecological metagenomes</taxon>
    </lineage>
</organism>
<evidence type="ECO:0000313" key="1">
    <source>
        <dbReference type="EMBL" id="GAH41930.1"/>
    </source>
</evidence>
<gene>
    <name evidence="1" type="ORF">S03H2_26363</name>
</gene>
<comment type="caution">
    <text evidence="1">The sequence shown here is derived from an EMBL/GenBank/DDBJ whole genome shotgun (WGS) entry which is preliminary data.</text>
</comment>
<feature type="non-terminal residue" evidence="1">
    <location>
        <position position="111"/>
    </location>
</feature>
<dbReference type="AlphaFoldDB" id="X1GAS4"/>
<feature type="non-terminal residue" evidence="1">
    <location>
        <position position="1"/>
    </location>
</feature>
<dbReference type="EMBL" id="BARU01015258">
    <property type="protein sequence ID" value="GAH41930.1"/>
    <property type="molecule type" value="Genomic_DNA"/>
</dbReference>
<protein>
    <submittedName>
        <fullName evidence="1">Uncharacterized protein</fullName>
    </submittedName>
</protein>
<proteinExistence type="predicted"/>
<accession>X1GAS4</accession>
<name>X1GAS4_9ZZZZ</name>
<sequence>RVLPEMIILLDTRYTNSYRRAECELSPDIEALPQLIDILGELSQAITSTIQLNLRPVLPFLSDEVLMTLNAIYDRRHDGTVSLAMHEVHSLAWTLVDAGFFEGSELLLNRL</sequence>